<evidence type="ECO:0000313" key="5">
    <source>
        <dbReference type="EMBL" id="PDH33772.1"/>
    </source>
</evidence>
<dbReference type="Gene3D" id="1.10.357.10">
    <property type="entry name" value="Tetracycline Repressor, domain 2"/>
    <property type="match status" value="1"/>
</dbReference>
<name>A0A2A5WBH4_9GAMM</name>
<evidence type="ECO:0000256" key="3">
    <source>
        <dbReference type="SAM" id="MobiDB-lite"/>
    </source>
</evidence>
<dbReference type="Pfam" id="PF00440">
    <property type="entry name" value="TetR_N"/>
    <property type="match status" value="1"/>
</dbReference>
<dbReference type="SUPFAM" id="SSF46689">
    <property type="entry name" value="Homeodomain-like"/>
    <property type="match status" value="1"/>
</dbReference>
<dbReference type="PANTHER" id="PTHR43479">
    <property type="entry name" value="ACREF/ENVCD OPERON REPRESSOR-RELATED"/>
    <property type="match status" value="1"/>
</dbReference>
<dbReference type="InterPro" id="IPR036271">
    <property type="entry name" value="Tet_transcr_reg_TetR-rel_C_sf"/>
</dbReference>
<dbReference type="InterPro" id="IPR009057">
    <property type="entry name" value="Homeodomain-like_sf"/>
</dbReference>
<evidence type="ECO:0000259" key="4">
    <source>
        <dbReference type="PROSITE" id="PS50977"/>
    </source>
</evidence>
<gene>
    <name evidence="5" type="ORF">CNF02_07005</name>
</gene>
<comment type="caution">
    <text evidence="5">The sequence shown here is derived from an EMBL/GenBank/DDBJ whole genome shotgun (WGS) entry which is preliminary data.</text>
</comment>
<dbReference type="InterPro" id="IPR050624">
    <property type="entry name" value="HTH-type_Tx_Regulator"/>
</dbReference>
<proteinExistence type="predicted"/>
<reference evidence="5 6" key="1">
    <citation type="submission" date="2017-08" db="EMBL/GenBank/DDBJ databases">
        <title>Fine stratification of microbial communities through a metagenomic profile of the photic zone.</title>
        <authorList>
            <person name="Haro-Moreno J.M."/>
            <person name="Lopez-Perez M."/>
            <person name="De La Torre J."/>
            <person name="Picazo A."/>
            <person name="Camacho A."/>
            <person name="Rodriguez-Valera F."/>
        </authorList>
    </citation>
    <scope>NUCLEOTIDE SEQUENCE [LARGE SCALE GENOMIC DNA]</scope>
    <source>
        <strain evidence="5">MED-G28</strain>
    </source>
</reference>
<dbReference type="Proteomes" id="UP000219329">
    <property type="component" value="Unassembled WGS sequence"/>
</dbReference>
<sequence length="222" mass="25364">MKEKSNLISNRQNQDAQTTTERMTQAERTALSDQRMFDAAIKLISQHGTQGTTLKAIGELAGYSRGLANSRFGSKEVFLLEFFLRFDSQWKNFLGNYTENKTGVSAVQSAIIALKDFISSESKTMRAMYILWYESLGHKSEIRTRLAANHLAYRKDATRWIREGIESGDIDCTINPEQFAVQFCSFIFGTVYQWLVDDKALDLDEVFSHYEQAIIKLLSIRS</sequence>
<feature type="domain" description="HTH tetR-type" evidence="4">
    <location>
        <begin position="30"/>
        <end position="90"/>
    </location>
</feature>
<evidence type="ECO:0000313" key="6">
    <source>
        <dbReference type="Proteomes" id="UP000219329"/>
    </source>
</evidence>
<evidence type="ECO:0000256" key="1">
    <source>
        <dbReference type="ARBA" id="ARBA00023125"/>
    </source>
</evidence>
<dbReference type="GO" id="GO:0003677">
    <property type="term" value="F:DNA binding"/>
    <property type="evidence" value="ECO:0007669"/>
    <property type="project" value="UniProtKB-UniRule"/>
</dbReference>
<dbReference type="PANTHER" id="PTHR43479:SF11">
    <property type="entry name" value="ACREF_ENVCD OPERON REPRESSOR-RELATED"/>
    <property type="match status" value="1"/>
</dbReference>
<evidence type="ECO:0000256" key="2">
    <source>
        <dbReference type="PROSITE-ProRule" id="PRU00335"/>
    </source>
</evidence>
<protein>
    <submittedName>
        <fullName evidence="5">TetR family transcriptional regulator</fullName>
    </submittedName>
</protein>
<dbReference type="InterPro" id="IPR001647">
    <property type="entry name" value="HTH_TetR"/>
</dbReference>
<dbReference type="PROSITE" id="PS50977">
    <property type="entry name" value="HTH_TETR_2"/>
    <property type="match status" value="1"/>
</dbReference>
<feature type="region of interest" description="Disordered" evidence="3">
    <location>
        <begin position="1"/>
        <end position="26"/>
    </location>
</feature>
<accession>A0A2A5WBH4</accession>
<dbReference type="EMBL" id="NTJZ01000006">
    <property type="protein sequence ID" value="PDH33772.1"/>
    <property type="molecule type" value="Genomic_DNA"/>
</dbReference>
<dbReference type="SUPFAM" id="SSF48498">
    <property type="entry name" value="Tetracyclin repressor-like, C-terminal domain"/>
    <property type="match status" value="1"/>
</dbReference>
<keyword evidence="1 2" id="KW-0238">DNA-binding</keyword>
<feature type="DNA-binding region" description="H-T-H motif" evidence="2">
    <location>
        <begin position="53"/>
        <end position="72"/>
    </location>
</feature>
<dbReference type="AlphaFoldDB" id="A0A2A5WBH4"/>
<organism evidence="5 6">
    <name type="scientific">OM182 bacterium MED-G28</name>
    <dbReference type="NCBI Taxonomy" id="1986256"/>
    <lineage>
        <taxon>Bacteria</taxon>
        <taxon>Pseudomonadati</taxon>
        <taxon>Pseudomonadota</taxon>
        <taxon>Gammaproteobacteria</taxon>
        <taxon>OMG group</taxon>
        <taxon>OM182 clade</taxon>
    </lineage>
</organism>